<sequence>MAYHNSEQGNGSPGTGSLPPAFPKLPVPRMAIQSPQPQVDDRPISPTPGTSAGSELSQPMMLEVQLDEDVLVLLGDAPKTETPMGPAIYKNIANRWQDILEKGVKESLLKNYLIPSNYDLLMSPALNSGIKAADRDHYKTRLVTFVQTKAARRHHCSPSCCCQYDHFGRNWQTKNFKTFKRRLSHFLRLSFYGIKNT</sequence>
<proteinExistence type="predicted"/>
<evidence type="ECO:0000256" key="1">
    <source>
        <dbReference type="SAM" id="MobiDB-lite"/>
    </source>
</evidence>
<dbReference type="OrthoDB" id="6140287at2759"/>
<name>A0A8S3XBP1_PARAO</name>
<dbReference type="Proteomes" id="UP000691718">
    <property type="component" value="Unassembled WGS sequence"/>
</dbReference>
<gene>
    <name evidence="2" type="ORF">PAPOLLO_LOCUS15414</name>
</gene>
<feature type="region of interest" description="Disordered" evidence="1">
    <location>
        <begin position="1"/>
        <end position="55"/>
    </location>
</feature>
<feature type="compositionally biased region" description="Polar residues" evidence="1">
    <location>
        <begin position="1"/>
        <end position="10"/>
    </location>
</feature>
<evidence type="ECO:0000313" key="3">
    <source>
        <dbReference type="Proteomes" id="UP000691718"/>
    </source>
</evidence>
<comment type="caution">
    <text evidence="2">The sequence shown here is derived from an EMBL/GenBank/DDBJ whole genome shotgun (WGS) entry which is preliminary data.</text>
</comment>
<protein>
    <submittedName>
        <fullName evidence="2">(apollo) hypothetical protein</fullName>
    </submittedName>
</protein>
<evidence type="ECO:0000313" key="2">
    <source>
        <dbReference type="EMBL" id="CAG5010342.1"/>
    </source>
</evidence>
<accession>A0A8S3XBP1</accession>
<dbReference type="AlphaFoldDB" id="A0A8S3XBP1"/>
<organism evidence="2 3">
    <name type="scientific">Parnassius apollo</name>
    <name type="common">Apollo butterfly</name>
    <name type="synonym">Papilio apollo</name>
    <dbReference type="NCBI Taxonomy" id="110799"/>
    <lineage>
        <taxon>Eukaryota</taxon>
        <taxon>Metazoa</taxon>
        <taxon>Ecdysozoa</taxon>
        <taxon>Arthropoda</taxon>
        <taxon>Hexapoda</taxon>
        <taxon>Insecta</taxon>
        <taxon>Pterygota</taxon>
        <taxon>Neoptera</taxon>
        <taxon>Endopterygota</taxon>
        <taxon>Lepidoptera</taxon>
        <taxon>Glossata</taxon>
        <taxon>Ditrysia</taxon>
        <taxon>Papilionoidea</taxon>
        <taxon>Papilionidae</taxon>
        <taxon>Parnassiinae</taxon>
        <taxon>Parnassini</taxon>
        <taxon>Parnassius</taxon>
        <taxon>Parnassius</taxon>
    </lineage>
</organism>
<keyword evidence="3" id="KW-1185">Reference proteome</keyword>
<dbReference type="EMBL" id="CAJQZP010001030">
    <property type="protein sequence ID" value="CAG5010342.1"/>
    <property type="molecule type" value="Genomic_DNA"/>
</dbReference>
<reference evidence="2" key="1">
    <citation type="submission" date="2021-04" db="EMBL/GenBank/DDBJ databases">
        <authorList>
            <person name="Tunstrom K."/>
        </authorList>
    </citation>
    <scope>NUCLEOTIDE SEQUENCE</scope>
</reference>